<proteinExistence type="predicted"/>
<dbReference type="InterPro" id="IPR001680">
    <property type="entry name" value="WD40_rpt"/>
</dbReference>
<feature type="repeat" description="WD" evidence="3">
    <location>
        <begin position="190"/>
        <end position="229"/>
    </location>
</feature>
<name>A0ABR3B7R0_PHYBL</name>
<organism evidence="5 6">
    <name type="scientific">Phycomyces blakesleeanus</name>
    <dbReference type="NCBI Taxonomy" id="4837"/>
    <lineage>
        <taxon>Eukaryota</taxon>
        <taxon>Fungi</taxon>
        <taxon>Fungi incertae sedis</taxon>
        <taxon>Mucoromycota</taxon>
        <taxon>Mucoromycotina</taxon>
        <taxon>Mucoromycetes</taxon>
        <taxon>Mucorales</taxon>
        <taxon>Phycomycetaceae</taxon>
        <taxon>Phycomyces</taxon>
    </lineage>
</organism>
<protein>
    <submittedName>
        <fullName evidence="5">WD40-repeat-containing domain protein</fullName>
    </submittedName>
</protein>
<accession>A0ABR3B7R0</accession>
<dbReference type="Pfam" id="PF12937">
    <property type="entry name" value="F-box-like"/>
    <property type="match status" value="1"/>
</dbReference>
<feature type="repeat" description="WD" evidence="3">
    <location>
        <begin position="350"/>
        <end position="389"/>
    </location>
</feature>
<evidence type="ECO:0000256" key="1">
    <source>
        <dbReference type="ARBA" id="ARBA00022574"/>
    </source>
</evidence>
<dbReference type="CDD" id="cd00200">
    <property type="entry name" value="WD40"/>
    <property type="match status" value="1"/>
</dbReference>
<dbReference type="PANTHER" id="PTHR44436:SF1">
    <property type="entry name" value="F-BOX_WD REPEAT-CONTAINING PROTEIN 2"/>
    <property type="match status" value="1"/>
</dbReference>
<dbReference type="Proteomes" id="UP001448207">
    <property type="component" value="Unassembled WGS sequence"/>
</dbReference>
<dbReference type="PROSITE" id="PS50294">
    <property type="entry name" value="WD_REPEATS_REGION"/>
    <property type="match status" value="6"/>
</dbReference>
<evidence type="ECO:0000259" key="4">
    <source>
        <dbReference type="PROSITE" id="PS50181"/>
    </source>
</evidence>
<evidence type="ECO:0000313" key="5">
    <source>
        <dbReference type="EMBL" id="KAL0090327.1"/>
    </source>
</evidence>
<evidence type="ECO:0000313" key="6">
    <source>
        <dbReference type="Proteomes" id="UP001448207"/>
    </source>
</evidence>
<evidence type="ECO:0000256" key="2">
    <source>
        <dbReference type="ARBA" id="ARBA00022737"/>
    </source>
</evidence>
<feature type="repeat" description="WD" evidence="3">
    <location>
        <begin position="390"/>
        <end position="429"/>
    </location>
</feature>
<dbReference type="SMART" id="SM00320">
    <property type="entry name" value="WD40"/>
    <property type="match status" value="7"/>
</dbReference>
<sequence>MSSQKHEYNRLAPFSFPISRDVTMTDASTNESRINQRWTGYGGLSGSHSIGFRVVPRRTKIKRCPGGSFAHSAMSQTNHGSSRLIEPLLKPCEMGKKIDFLSCLPYELGSHIISYLDLPTLLILATVSRTWNTVYKVSDVWRMKTIERNWKVNSIPPELRMDRIDWHYLFKQRYQLEQRWRKGSVLTHYLIGHKDSVYCLQFDKHKIVTGSRDKTIKFWDMATYSHLQTLEGHEASVLCLQYNEHIMVSGSSDTTIIVWDMYTCQPRMRLRGHKAGVLDVSFDDRYIVSCSKDTSIRIWDINTGALLRTIMAHQGPVNSVQLQNNNIVSASGDALIKMWDVTTGACIRQFVGHTRGLACVQYKGNRIVSGSNDKTIRVWDADTGKCLMVCKGHTDLVRTLDFDDERIVSASYDQSIRVWDIKTGDSLLNFQSGHSSWVLDVHFDKNRVVSASQDKRILIMDFSAGLDTHLIT</sequence>
<dbReference type="PRINTS" id="PR00320">
    <property type="entry name" value="GPROTEINBRPT"/>
</dbReference>
<keyword evidence="1 3" id="KW-0853">WD repeat</keyword>
<dbReference type="PROSITE" id="PS50181">
    <property type="entry name" value="FBOX"/>
    <property type="match status" value="1"/>
</dbReference>
<dbReference type="Gene3D" id="1.20.1280.50">
    <property type="match status" value="1"/>
</dbReference>
<keyword evidence="6" id="KW-1185">Reference proteome</keyword>
<dbReference type="InterPro" id="IPR015943">
    <property type="entry name" value="WD40/YVTN_repeat-like_dom_sf"/>
</dbReference>
<dbReference type="EMBL" id="JBCLYO010000004">
    <property type="protein sequence ID" value="KAL0090327.1"/>
    <property type="molecule type" value="Genomic_DNA"/>
</dbReference>
<dbReference type="InterPro" id="IPR001810">
    <property type="entry name" value="F-box_dom"/>
</dbReference>
<dbReference type="PROSITE" id="PS50082">
    <property type="entry name" value="WD_REPEATS_2"/>
    <property type="match status" value="6"/>
</dbReference>
<dbReference type="Gene3D" id="2.130.10.10">
    <property type="entry name" value="YVTN repeat-like/Quinoprotein amine dehydrogenase"/>
    <property type="match status" value="2"/>
</dbReference>
<reference evidence="5 6" key="1">
    <citation type="submission" date="2024-04" db="EMBL/GenBank/DDBJ databases">
        <title>Symmetric and asymmetric DNA N6-adenine methylation regulates different biological responses in Mucorales.</title>
        <authorList>
            <consortium name="Lawrence Berkeley National Laboratory"/>
            <person name="Lax C."/>
            <person name="Mondo S.J."/>
            <person name="Osorio-Concepcion M."/>
            <person name="Muszewska A."/>
            <person name="Corrochano-Luque M."/>
            <person name="Gutierrez G."/>
            <person name="Riley R."/>
            <person name="Lipzen A."/>
            <person name="Guo J."/>
            <person name="Hundley H."/>
            <person name="Amirebrahimi M."/>
            <person name="Ng V."/>
            <person name="Lorenzo-Gutierrez D."/>
            <person name="Binder U."/>
            <person name="Yang J."/>
            <person name="Song Y."/>
            <person name="Canovas D."/>
            <person name="Navarro E."/>
            <person name="Freitag M."/>
            <person name="Gabaldon T."/>
            <person name="Grigoriev I.V."/>
            <person name="Corrochano L.M."/>
            <person name="Nicolas F.E."/>
            <person name="Garre V."/>
        </authorList>
    </citation>
    <scope>NUCLEOTIDE SEQUENCE [LARGE SCALE GENOMIC DNA]</scope>
    <source>
        <strain evidence="5 6">L51</strain>
    </source>
</reference>
<feature type="domain" description="F-box" evidence="4">
    <location>
        <begin position="98"/>
        <end position="144"/>
    </location>
</feature>
<dbReference type="PROSITE" id="PS00678">
    <property type="entry name" value="WD_REPEATS_1"/>
    <property type="match status" value="6"/>
</dbReference>
<dbReference type="InterPro" id="IPR036047">
    <property type="entry name" value="F-box-like_dom_sf"/>
</dbReference>
<feature type="repeat" description="WD" evidence="3">
    <location>
        <begin position="230"/>
        <end position="261"/>
    </location>
</feature>
<gene>
    <name evidence="5" type="ORF">J3Q64DRAFT_1656699</name>
</gene>
<comment type="caution">
    <text evidence="5">The sequence shown here is derived from an EMBL/GenBank/DDBJ whole genome shotgun (WGS) entry which is preliminary data.</text>
</comment>
<dbReference type="Pfam" id="PF00400">
    <property type="entry name" value="WD40"/>
    <property type="match status" value="7"/>
</dbReference>
<dbReference type="SUPFAM" id="SSF81383">
    <property type="entry name" value="F-box domain"/>
    <property type="match status" value="1"/>
</dbReference>
<dbReference type="SMART" id="SM00256">
    <property type="entry name" value="FBOX"/>
    <property type="match status" value="1"/>
</dbReference>
<dbReference type="InterPro" id="IPR042627">
    <property type="entry name" value="FBXW2"/>
</dbReference>
<dbReference type="InterPro" id="IPR020472">
    <property type="entry name" value="WD40_PAC1"/>
</dbReference>
<keyword evidence="2" id="KW-0677">Repeat</keyword>
<dbReference type="InterPro" id="IPR019775">
    <property type="entry name" value="WD40_repeat_CS"/>
</dbReference>
<dbReference type="InterPro" id="IPR036322">
    <property type="entry name" value="WD40_repeat_dom_sf"/>
</dbReference>
<evidence type="ECO:0000256" key="3">
    <source>
        <dbReference type="PROSITE-ProRule" id="PRU00221"/>
    </source>
</evidence>
<dbReference type="SUPFAM" id="SSF50978">
    <property type="entry name" value="WD40 repeat-like"/>
    <property type="match status" value="1"/>
</dbReference>
<feature type="repeat" description="WD" evidence="3">
    <location>
        <begin position="270"/>
        <end position="309"/>
    </location>
</feature>
<feature type="repeat" description="WD" evidence="3">
    <location>
        <begin position="310"/>
        <end position="349"/>
    </location>
</feature>
<dbReference type="PANTHER" id="PTHR44436">
    <property type="entry name" value="F-BOX/WD REPEAT-CONTAINING PROTEIN 2"/>
    <property type="match status" value="1"/>
</dbReference>